<dbReference type="Proteomes" id="UP000585614">
    <property type="component" value="Unassembled WGS sequence"/>
</dbReference>
<protein>
    <submittedName>
        <fullName evidence="1">Uncharacterized protein</fullName>
    </submittedName>
</protein>
<reference evidence="1 2" key="1">
    <citation type="journal article" date="2020" name="Nature">
        <title>Six reference-quality genomes reveal evolution of bat adaptations.</title>
        <authorList>
            <person name="Jebb D."/>
            <person name="Huang Z."/>
            <person name="Pippel M."/>
            <person name="Hughes G.M."/>
            <person name="Lavrichenko K."/>
            <person name="Devanna P."/>
            <person name="Winkler S."/>
            <person name="Jermiin L.S."/>
            <person name="Skirmuntt E.C."/>
            <person name="Katzourakis A."/>
            <person name="Burkitt-Gray L."/>
            <person name="Ray D.A."/>
            <person name="Sullivan K.A.M."/>
            <person name="Roscito J.G."/>
            <person name="Kirilenko B.M."/>
            <person name="Davalos L.M."/>
            <person name="Corthals A.P."/>
            <person name="Power M.L."/>
            <person name="Jones G."/>
            <person name="Ransome R.D."/>
            <person name="Dechmann D.K.N."/>
            <person name="Locatelli A.G."/>
            <person name="Puechmaille S.J."/>
            <person name="Fedrigo O."/>
            <person name="Jarvis E.D."/>
            <person name="Hiller M."/>
            <person name="Vernes S.C."/>
            <person name="Myers E.W."/>
            <person name="Teeling E.C."/>
        </authorList>
    </citation>
    <scope>NUCLEOTIDE SEQUENCE [LARGE SCALE GENOMIC DNA]</scope>
    <source>
        <strain evidence="1">MRhiFer1</strain>
        <tissue evidence="1">Lung</tissue>
    </source>
</reference>
<dbReference type="EMBL" id="JACAGC010000008">
    <property type="protein sequence ID" value="KAF6351637.1"/>
    <property type="molecule type" value="Genomic_DNA"/>
</dbReference>
<gene>
    <name evidence="1" type="ORF">mRhiFer1_010145</name>
</gene>
<sequence>MKLSSSRESVSLLSNSGELHHGSYFIRDRYRLDFQNAASALATFTGPQVSLLKCVSLISRFAMKETPSVAEIVFLLGEQWESRCLNVGMSELRVKAIILPHVAQHGREISKEKAGSCSPLGVTGSCDETAPHSPGYMQPVPAPAGLVGQCLGFCDVPQTPVPGRSWKETDPFWTPRRSWR</sequence>
<organism evidence="1 2">
    <name type="scientific">Rhinolophus ferrumequinum</name>
    <name type="common">Greater horseshoe bat</name>
    <dbReference type="NCBI Taxonomy" id="59479"/>
    <lineage>
        <taxon>Eukaryota</taxon>
        <taxon>Metazoa</taxon>
        <taxon>Chordata</taxon>
        <taxon>Craniata</taxon>
        <taxon>Vertebrata</taxon>
        <taxon>Euteleostomi</taxon>
        <taxon>Mammalia</taxon>
        <taxon>Eutheria</taxon>
        <taxon>Laurasiatheria</taxon>
        <taxon>Chiroptera</taxon>
        <taxon>Yinpterochiroptera</taxon>
        <taxon>Rhinolophoidea</taxon>
        <taxon>Rhinolophidae</taxon>
        <taxon>Rhinolophinae</taxon>
        <taxon>Rhinolophus</taxon>
    </lineage>
</organism>
<evidence type="ECO:0000313" key="1">
    <source>
        <dbReference type="EMBL" id="KAF6351637.1"/>
    </source>
</evidence>
<dbReference type="AlphaFoldDB" id="A0A7J7XPK6"/>
<comment type="caution">
    <text evidence="1">The sequence shown here is derived from an EMBL/GenBank/DDBJ whole genome shotgun (WGS) entry which is preliminary data.</text>
</comment>
<proteinExistence type="predicted"/>
<evidence type="ECO:0000313" key="2">
    <source>
        <dbReference type="Proteomes" id="UP000585614"/>
    </source>
</evidence>
<name>A0A7J7XPK6_RHIFE</name>
<accession>A0A7J7XPK6</accession>